<dbReference type="Proteomes" id="UP000646548">
    <property type="component" value="Unassembled WGS sequence"/>
</dbReference>
<feature type="region of interest" description="Disordered" evidence="1">
    <location>
        <begin position="1"/>
        <end position="27"/>
    </location>
</feature>
<evidence type="ECO:0000313" key="3">
    <source>
        <dbReference type="Proteomes" id="UP000646548"/>
    </source>
</evidence>
<accession>A0A834L178</accession>
<evidence type="ECO:0000313" key="2">
    <source>
        <dbReference type="EMBL" id="KAF6737904.1"/>
    </source>
</evidence>
<proteinExistence type="predicted"/>
<organism evidence="2 3">
    <name type="scientific">Oryzias melastigma</name>
    <name type="common">Marine medaka</name>
    <dbReference type="NCBI Taxonomy" id="30732"/>
    <lineage>
        <taxon>Eukaryota</taxon>
        <taxon>Metazoa</taxon>
        <taxon>Chordata</taxon>
        <taxon>Craniata</taxon>
        <taxon>Vertebrata</taxon>
        <taxon>Euteleostomi</taxon>
        <taxon>Actinopterygii</taxon>
        <taxon>Neopterygii</taxon>
        <taxon>Teleostei</taxon>
        <taxon>Neoteleostei</taxon>
        <taxon>Acanthomorphata</taxon>
        <taxon>Ovalentaria</taxon>
        <taxon>Atherinomorphae</taxon>
        <taxon>Beloniformes</taxon>
        <taxon>Adrianichthyidae</taxon>
        <taxon>Oryziinae</taxon>
        <taxon>Oryzias</taxon>
    </lineage>
</organism>
<protein>
    <submittedName>
        <fullName evidence="2">Uncharacterized protein</fullName>
    </submittedName>
</protein>
<comment type="caution">
    <text evidence="2">The sequence shown here is derived from an EMBL/GenBank/DDBJ whole genome shotgun (WGS) entry which is preliminary data.</text>
</comment>
<dbReference type="AlphaFoldDB" id="A0A834L178"/>
<name>A0A834L178_ORYME</name>
<gene>
    <name evidence="2" type="ORF">FQA47_023636</name>
</gene>
<dbReference type="EMBL" id="WKFB01000044">
    <property type="protein sequence ID" value="KAF6737904.1"/>
    <property type="molecule type" value="Genomic_DNA"/>
</dbReference>
<feature type="compositionally biased region" description="Basic and acidic residues" evidence="1">
    <location>
        <begin position="1"/>
        <end position="18"/>
    </location>
</feature>
<sequence length="147" mass="16210">MSVQQREKERRERGREALHQAACSSSSSRLRLPLFPFHHRQSSVPPLKRQDRERLVHLRPEASSLRIISVEGGAGGTPQLLSCVRTQSSGLPLGTTSTSSRIRGDGAAWWSSRQSWGFDEGTGSPSLEVGTAVFFRLGPGCRKRRGD</sequence>
<reference evidence="2" key="1">
    <citation type="journal article" name="BMC Genomics">
        <title>Long-read sequencing and de novo genome assembly of marine medaka (Oryzias melastigma).</title>
        <authorList>
            <person name="Liang P."/>
            <person name="Saqib H.S.A."/>
            <person name="Ni X."/>
            <person name="Shen Y."/>
        </authorList>
    </citation>
    <scope>NUCLEOTIDE SEQUENCE</scope>
    <source>
        <strain evidence="2">Bigg-433</strain>
    </source>
</reference>
<evidence type="ECO:0000256" key="1">
    <source>
        <dbReference type="SAM" id="MobiDB-lite"/>
    </source>
</evidence>